<reference evidence="1" key="1">
    <citation type="submission" date="2018-05" db="EMBL/GenBank/DDBJ databases">
        <authorList>
            <person name="Lanie J.A."/>
            <person name="Ng W.-L."/>
            <person name="Kazmierczak K.M."/>
            <person name="Andrzejewski T.M."/>
            <person name="Davidsen T.M."/>
            <person name="Wayne K.J."/>
            <person name="Tettelin H."/>
            <person name="Glass J.I."/>
            <person name="Rusch D."/>
            <person name="Podicherti R."/>
            <person name="Tsui H.-C.T."/>
            <person name="Winkler M.E."/>
        </authorList>
    </citation>
    <scope>NUCLEOTIDE SEQUENCE</scope>
</reference>
<dbReference type="AlphaFoldDB" id="A0A382Q6W9"/>
<dbReference type="PANTHER" id="PTHR45011:SF1">
    <property type="entry name" value="DAP3-BINDING CELL DEATH ENHANCER 1"/>
    <property type="match status" value="1"/>
</dbReference>
<dbReference type="Pfam" id="PF08238">
    <property type="entry name" value="Sel1"/>
    <property type="match status" value="2"/>
</dbReference>
<dbReference type="SMART" id="SM00671">
    <property type="entry name" value="SEL1"/>
    <property type="match status" value="2"/>
</dbReference>
<organism evidence="1">
    <name type="scientific">marine metagenome</name>
    <dbReference type="NCBI Taxonomy" id="408172"/>
    <lineage>
        <taxon>unclassified sequences</taxon>
        <taxon>metagenomes</taxon>
        <taxon>ecological metagenomes</taxon>
    </lineage>
</organism>
<dbReference type="InterPro" id="IPR006597">
    <property type="entry name" value="Sel1-like"/>
</dbReference>
<gene>
    <name evidence="1" type="ORF">METZ01_LOCUS333076</name>
</gene>
<name>A0A382Q6W9_9ZZZZ</name>
<protein>
    <recommendedName>
        <fullName evidence="2">Sel1 repeat family protein</fullName>
    </recommendedName>
</protein>
<proteinExistence type="predicted"/>
<sequence length="113" mass="12464">MDALKAKAEDGDLESQYEMGWRHALGMGTKLDDDIAVEWLKVAADAGHMLAQNNMGARYYSGDGVEQDLKAAYRHFYLAANQGDRKAGKNLDVIAKKLSDDDLAECRRELGVS</sequence>
<evidence type="ECO:0008006" key="2">
    <source>
        <dbReference type="Google" id="ProtNLM"/>
    </source>
</evidence>
<dbReference type="PANTHER" id="PTHR45011">
    <property type="entry name" value="DAP3-BINDING CELL DEATH ENHANCER 1"/>
    <property type="match status" value="1"/>
</dbReference>
<dbReference type="SUPFAM" id="SSF81901">
    <property type="entry name" value="HCP-like"/>
    <property type="match status" value="1"/>
</dbReference>
<dbReference type="InterPro" id="IPR011990">
    <property type="entry name" value="TPR-like_helical_dom_sf"/>
</dbReference>
<accession>A0A382Q6W9</accession>
<dbReference type="Gene3D" id="1.25.40.10">
    <property type="entry name" value="Tetratricopeptide repeat domain"/>
    <property type="match status" value="1"/>
</dbReference>
<dbReference type="InterPro" id="IPR052748">
    <property type="entry name" value="ISR_Activator"/>
</dbReference>
<dbReference type="EMBL" id="UINC01111769">
    <property type="protein sequence ID" value="SVC80222.1"/>
    <property type="molecule type" value="Genomic_DNA"/>
</dbReference>
<evidence type="ECO:0000313" key="1">
    <source>
        <dbReference type="EMBL" id="SVC80222.1"/>
    </source>
</evidence>